<dbReference type="RefSeq" id="WP_251500750.1">
    <property type="nucleotide sequence ID" value="NZ_CAJSLV010000114.1"/>
</dbReference>
<evidence type="ECO:0000256" key="1">
    <source>
        <dbReference type="SAM" id="Phobius"/>
    </source>
</evidence>
<gene>
    <name evidence="2" type="ORF">SCOCK_80002</name>
</gene>
<dbReference type="AlphaFoldDB" id="A0A9W4GVQ7"/>
<keyword evidence="1" id="KW-1133">Transmembrane helix</keyword>
<accession>A0A9W4GVQ7</accession>
<proteinExistence type="predicted"/>
<organism evidence="2 3">
    <name type="scientific">Actinacidiphila cocklensis</name>
    <dbReference type="NCBI Taxonomy" id="887465"/>
    <lineage>
        <taxon>Bacteria</taxon>
        <taxon>Bacillati</taxon>
        <taxon>Actinomycetota</taxon>
        <taxon>Actinomycetes</taxon>
        <taxon>Kitasatosporales</taxon>
        <taxon>Streptomycetaceae</taxon>
        <taxon>Actinacidiphila</taxon>
    </lineage>
</organism>
<comment type="caution">
    <text evidence="2">The sequence shown here is derived from an EMBL/GenBank/DDBJ whole genome shotgun (WGS) entry which is preliminary data.</text>
</comment>
<reference evidence="2" key="1">
    <citation type="submission" date="2021-05" db="EMBL/GenBank/DDBJ databases">
        <authorList>
            <person name="Arsene-Ploetze F."/>
        </authorList>
    </citation>
    <scope>NUCLEOTIDE SEQUENCE</scope>
    <source>
        <strain evidence="2">DSM 42138</strain>
    </source>
</reference>
<dbReference type="EMBL" id="CAJSLV010000114">
    <property type="protein sequence ID" value="CAG6398847.1"/>
    <property type="molecule type" value="Genomic_DNA"/>
</dbReference>
<feature type="transmembrane region" description="Helical" evidence="1">
    <location>
        <begin position="12"/>
        <end position="31"/>
    </location>
</feature>
<keyword evidence="1" id="KW-0472">Membrane</keyword>
<name>A0A9W4GVQ7_9ACTN</name>
<sequence>MDRRPTKAVRPTAFGAWAVGAGAAAIAHWHAPQLSDAVTGLVVAVVAHATLERLLPREPALPAAASEPRATSAI</sequence>
<keyword evidence="3" id="KW-1185">Reference proteome</keyword>
<evidence type="ECO:0000313" key="3">
    <source>
        <dbReference type="Proteomes" id="UP001152519"/>
    </source>
</evidence>
<keyword evidence="1" id="KW-0812">Transmembrane</keyword>
<dbReference type="Proteomes" id="UP001152519">
    <property type="component" value="Unassembled WGS sequence"/>
</dbReference>
<evidence type="ECO:0000313" key="2">
    <source>
        <dbReference type="EMBL" id="CAG6398847.1"/>
    </source>
</evidence>
<protein>
    <submittedName>
        <fullName evidence="2">Uncharacterized protein</fullName>
    </submittedName>
</protein>